<proteinExistence type="inferred from homology"/>
<feature type="compositionally biased region" description="Pro residues" evidence="3">
    <location>
        <begin position="1"/>
        <end position="12"/>
    </location>
</feature>
<evidence type="ECO:0000259" key="4">
    <source>
        <dbReference type="Pfam" id="PF21982"/>
    </source>
</evidence>
<comment type="subcellular location">
    <subcellularLocation>
        <location evidence="2">Cytoplasm</location>
    </subcellularLocation>
</comment>
<dbReference type="RefSeq" id="WP_130454061.1">
    <property type="nucleotide sequence ID" value="NZ_QYAG01000001.1"/>
</dbReference>
<dbReference type="PANTHER" id="PTHR33602:SF1">
    <property type="entry name" value="REGULATORY PROTEIN RECX FAMILY PROTEIN"/>
    <property type="match status" value="1"/>
</dbReference>
<evidence type="ECO:0000313" key="6">
    <source>
        <dbReference type="Proteomes" id="UP000291832"/>
    </source>
</evidence>
<feature type="compositionally biased region" description="Basic and acidic residues" evidence="3">
    <location>
        <begin position="50"/>
        <end position="60"/>
    </location>
</feature>
<dbReference type="InterPro" id="IPR053926">
    <property type="entry name" value="RecX_HTH_1st"/>
</dbReference>
<feature type="compositionally biased region" description="Low complexity" evidence="3">
    <location>
        <begin position="62"/>
        <end position="95"/>
    </location>
</feature>
<sequence length="323" mass="33857">MAVRFLPPPSEPVPGGGQDRANLAEVVELRGLLRQRTWGTPADSDTPADSESRAGADPRGDVGAPAGEPASGPEEGAAAVAPAAVAATGEPASPAASAIVTALSDRLVRASELPAPAEVGERPAVAPGARRAAVTPVSLTDAQSEARGVPADPEDPESDPARAAYDDGVRLLARRARSSGELREELLRLDHAAAHVDVLIDEFCESHYLDDLGLARTVTEKLRTAKRASRSQIRMKLRERRLADAIIDEALGELDDDEEFTLLRDAAVARASKLGGLDRQVAERRLLGFLARRGWSGEPAMRAVKAALDGGGSGRSGGGVRFR</sequence>
<feature type="region of interest" description="Disordered" evidence="3">
    <location>
        <begin position="114"/>
        <end position="162"/>
    </location>
</feature>
<comment type="caution">
    <text evidence="5">The sequence shown here is derived from an EMBL/GenBank/DDBJ whole genome shotgun (WGS) entry which is preliminary data.</text>
</comment>
<dbReference type="Proteomes" id="UP000291832">
    <property type="component" value="Unassembled WGS sequence"/>
</dbReference>
<accession>A0A4Q7TTZ7</accession>
<comment type="similarity">
    <text evidence="2">Belongs to the RecX family.</text>
</comment>
<evidence type="ECO:0000256" key="3">
    <source>
        <dbReference type="SAM" id="MobiDB-lite"/>
    </source>
</evidence>
<dbReference type="EMBL" id="SHKI01000005">
    <property type="protein sequence ID" value="RZT64441.1"/>
    <property type="molecule type" value="Genomic_DNA"/>
</dbReference>
<protein>
    <recommendedName>
        <fullName evidence="2">Regulatory protein RecX</fullName>
    </recommendedName>
</protein>
<reference evidence="5 6" key="1">
    <citation type="journal article" date="2015" name="Stand. Genomic Sci.">
        <title>Genomic Encyclopedia of Bacterial and Archaeal Type Strains, Phase III: the genomes of soil and plant-associated and newly described type strains.</title>
        <authorList>
            <person name="Whitman W.B."/>
            <person name="Woyke T."/>
            <person name="Klenk H.P."/>
            <person name="Zhou Y."/>
            <person name="Lilburn T.G."/>
            <person name="Beck B.J."/>
            <person name="De Vos P."/>
            <person name="Vandamme P."/>
            <person name="Eisen J.A."/>
            <person name="Garrity G."/>
            <person name="Hugenholtz P."/>
            <person name="Kyrpides N.C."/>
        </authorList>
    </citation>
    <scope>NUCLEOTIDE SEQUENCE [LARGE SCALE GENOMIC DNA]</scope>
    <source>
        <strain evidence="5 6">RF6</strain>
    </source>
</reference>
<name>A0A4Q7TTZ7_9MICO</name>
<feature type="domain" description="RecX first three-helical" evidence="4">
    <location>
        <begin position="164"/>
        <end position="202"/>
    </location>
</feature>
<dbReference type="InterPro" id="IPR003783">
    <property type="entry name" value="Regulatory_RecX"/>
</dbReference>
<dbReference type="OrthoDB" id="5244465at2"/>
<dbReference type="PANTHER" id="PTHR33602">
    <property type="entry name" value="REGULATORY PROTEIN RECX FAMILY PROTEIN"/>
    <property type="match status" value="1"/>
</dbReference>
<feature type="compositionally biased region" description="Low complexity" evidence="3">
    <location>
        <begin position="122"/>
        <end position="137"/>
    </location>
</feature>
<dbReference type="GO" id="GO:0006282">
    <property type="term" value="P:regulation of DNA repair"/>
    <property type="evidence" value="ECO:0007669"/>
    <property type="project" value="UniProtKB-UniRule"/>
</dbReference>
<feature type="region of interest" description="Disordered" evidence="3">
    <location>
        <begin position="1"/>
        <end position="20"/>
    </location>
</feature>
<comment type="function">
    <text evidence="2">Modulates RecA activity.</text>
</comment>
<evidence type="ECO:0000256" key="2">
    <source>
        <dbReference type="HAMAP-Rule" id="MF_01114"/>
    </source>
</evidence>
<feature type="region of interest" description="Disordered" evidence="3">
    <location>
        <begin position="32"/>
        <end position="95"/>
    </location>
</feature>
<dbReference type="HAMAP" id="MF_01114">
    <property type="entry name" value="RecX"/>
    <property type="match status" value="1"/>
</dbReference>
<dbReference type="Pfam" id="PF21982">
    <property type="entry name" value="RecX_HTH1"/>
    <property type="match status" value="1"/>
</dbReference>
<keyword evidence="1 2" id="KW-0963">Cytoplasm</keyword>
<dbReference type="GO" id="GO:0005737">
    <property type="term" value="C:cytoplasm"/>
    <property type="evidence" value="ECO:0007669"/>
    <property type="project" value="UniProtKB-SubCell"/>
</dbReference>
<organism evidence="5 6">
    <name type="scientific">Leucobacter luti</name>
    <dbReference type="NCBI Taxonomy" id="340320"/>
    <lineage>
        <taxon>Bacteria</taxon>
        <taxon>Bacillati</taxon>
        <taxon>Actinomycetota</taxon>
        <taxon>Actinomycetes</taxon>
        <taxon>Micrococcales</taxon>
        <taxon>Microbacteriaceae</taxon>
        <taxon>Leucobacter</taxon>
    </lineage>
</organism>
<evidence type="ECO:0000256" key="1">
    <source>
        <dbReference type="ARBA" id="ARBA00022490"/>
    </source>
</evidence>
<keyword evidence="6" id="KW-1185">Reference proteome</keyword>
<evidence type="ECO:0000313" key="5">
    <source>
        <dbReference type="EMBL" id="RZT64441.1"/>
    </source>
</evidence>
<dbReference type="AlphaFoldDB" id="A0A4Q7TTZ7"/>
<gene>
    <name evidence="2" type="primary">recX</name>
    <name evidence="5" type="ORF">EV139_1858</name>
</gene>